<organism evidence="2">
    <name type="scientific">Agromyces sp. G08B096</name>
    <dbReference type="NCBI Taxonomy" id="3156399"/>
    <lineage>
        <taxon>Bacteria</taxon>
        <taxon>Bacillati</taxon>
        <taxon>Actinomycetota</taxon>
        <taxon>Actinomycetes</taxon>
        <taxon>Micrococcales</taxon>
        <taxon>Microbacteriaceae</taxon>
        <taxon>Agromyces</taxon>
    </lineage>
</organism>
<dbReference type="AlphaFoldDB" id="A0AAU7W993"/>
<dbReference type="EMBL" id="CP158374">
    <property type="protein sequence ID" value="XBX83028.1"/>
    <property type="molecule type" value="Genomic_DNA"/>
</dbReference>
<reference evidence="2" key="1">
    <citation type="submission" date="2024-05" db="EMBL/GenBank/DDBJ databases">
        <authorList>
            <person name="Yu L."/>
        </authorList>
    </citation>
    <scope>NUCLEOTIDE SEQUENCE</scope>
    <source>
        <strain evidence="2">G08B096</strain>
    </source>
</reference>
<sequence>MPSARDIVTFSDSPPPPGASPWVAGAEARDGDIAIVEPDASWPEAFSRIADLVQDALGPRALQIEHVGSTSVPGLPAKPIIDVDVIVANPADEASWLPALEAKGFVLTVREPWWHEHRCLRHAAPRTNVHVFGPDAPEPWKHRIFRDHLRRDTVDRDLYAAVKRETAADANAHGETVMQYNARKQAVIREIYDRAFRAAGLAGAGSVSIS</sequence>
<accession>A0AAU7W993</accession>
<dbReference type="PANTHER" id="PTHR34822">
    <property type="entry name" value="GRPB DOMAIN PROTEIN (AFU_ORTHOLOGUE AFUA_1G01530)"/>
    <property type="match status" value="1"/>
</dbReference>
<dbReference type="Pfam" id="PF04229">
    <property type="entry name" value="GrpB"/>
    <property type="match status" value="1"/>
</dbReference>
<dbReference type="RefSeq" id="WP_350349044.1">
    <property type="nucleotide sequence ID" value="NZ_CP158374.1"/>
</dbReference>
<dbReference type="PANTHER" id="PTHR34822:SF1">
    <property type="entry name" value="GRPB FAMILY PROTEIN"/>
    <property type="match status" value="1"/>
</dbReference>
<name>A0AAU7W993_9MICO</name>
<dbReference type="InterPro" id="IPR007344">
    <property type="entry name" value="GrpB/CoaE"/>
</dbReference>
<evidence type="ECO:0000313" key="2">
    <source>
        <dbReference type="EMBL" id="XBX83028.1"/>
    </source>
</evidence>
<dbReference type="Gene3D" id="3.30.460.10">
    <property type="entry name" value="Beta Polymerase, domain 2"/>
    <property type="match status" value="1"/>
</dbReference>
<dbReference type="SUPFAM" id="SSF81301">
    <property type="entry name" value="Nucleotidyltransferase"/>
    <property type="match status" value="1"/>
</dbReference>
<feature type="region of interest" description="Disordered" evidence="1">
    <location>
        <begin position="1"/>
        <end position="24"/>
    </location>
</feature>
<protein>
    <submittedName>
        <fullName evidence="2">GrpB family protein</fullName>
    </submittedName>
</protein>
<dbReference type="InterPro" id="IPR043519">
    <property type="entry name" value="NT_sf"/>
</dbReference>
<evidence type="ECO:0000256" key="1">
    <source>
        <dbReference type="SAM" id="MobiDB-lite"/>
    </source>
</evidence>
<gene>
    <name evidence="2" type="ORF">ABIQ69_03625</name>
</gene>
<proteinExistence type="predicted"/>